<dbReference type="EMBL" id="SLWW01000018">
    <property type="protein sequence ID" value="TCO69126.1"/>
    <property type="molecule type" value="Genomic_DNA"/>
</dbReference>
<keyword evidence="1" id="KW-0812">Transmembrane</keyword>
<keyword evidence="1" id="KW-1133">Transmembrane helix</keyword>
<organism evidence="2 3">
    <name type="scientific">Rhodovulum euryhalinum</name>
    <dbReference type="NCBI Taxonomy" id="35805"/>
    <lineage>
        <taxon>Bacteria</taxon>
        <taxon>Pseudomonadati</taxon>
        <taxon>Pseudomonadota</taxon>
        <taxon>Alphaproteobacteria</taxon>
        <taxon>Rhodobacterales</taxon>
        <taxon>Paracoccaceae</taxon>
        <taxon>Rhodovulum</taxon>
    </lineage>
</organism>
<dbReference type="AlphaFoldDB" id="A0A4R2KFG5"/>
<dbReference type="Proteomes" id="UP000295142">
    <property type="component" value="Unassembled WGS sequence"/>
</dbReference>
<dbReference type="Pfam" id="PF11381">
    <property type="entry name" value="DUF3185"/>
    <property type="match status" value="1"/>
</dbReference>
<feature type="transmembrane region" description="Helical" evidence="1">
    <location>
        <begin position="7"/>
        <end position="25"/>
    </location>
</feature>
<protein>
    <submittedName>
        <fullName evidence="2">Uncharacterized protein DUF3185</fullName>
    </submittedName>
</protein>
<sequence length="70" mass="7203">MTQSSIIGVVALAVGVALLFFAWRASNAPVDQVSEALTGRFTGNTMWYLIGGVIAAVAGVALLFRGFASA</sequence>
<dbReference type="RefSeq" id="WP_132546543.1">
    <property type="nucleotide sequence ID" value="NZ_SLWW01000018.1"/>
</dbReference>
<evidence type="ECO:0000313" key="2">
    <source>
        <dbReference type="EMBL" id="TCO69126.1"/>
    </source>
</evidence>
<evidence type="ECO:0000313" key="3">
    <source>
        <dbReference type="Proteomes" id="UP000295142"/>
    </source>
</evidence>
<accession>A0A4R2KFG5</accession>
<feature type="transmembrane region" description="Helical" evidence="1">
    <location>
        <begin position="45"/>
        <end position="64"/>
    </location>
</feature>
<gene>
    <name evidence="2" type="ORF">EV655_11840</name>
</gene>
<reference evidence="2 3" key="1">
    <citation type="submission" date="2019-03" db="EMBL/GenBank/DDBJ databases">
        <title>Genomic Encyclopedia of Type Strains, Phase IV (KMG-IV): sequencing the most valuable type-strain genomes for metagenomic binning, comparative biology and taxonomic classification.</title>
        <authorList>
            <person name="Goeker M."/>
        </authorList>
    </citation>
    <scope>NUCLEOTIDE SEQUENCE [LARGE SCALE GENOMIC DNA]</scope>
    <source>
        <strain evidence="2 3">DSM 4868</strain>
    </source>
</reference>
<comment type="caution">
    <text evidence="2">The sequence shown here is derived from an EMBL/GenBank/DDBJ whole genome shotgun (WGS) entry which is preliminary data.</text>
</comment>
<keyword evidence="1" id="KW-0472">Membrane</keyword>
<proteinExistence type="predicted"/>
<dbReference type="InterPro" id="IPR021521">
    <property type="entry name" value="DUF3185"/>
</dbReference>
<keyword evidence="3" id="KW-1185">Reference proteome</keyword>
<name>A0A4R2KFG5_9RHOB</name>
<evidence type="ECO:0000256" key="1">
    <source>
        <dbReference type="SAM" id="Phobius"/>
    </source>
</evidence>